<keyword evidence="2" id="KW-1185">Reference proteome</keyword>
<dbReference type="AlphaFoldDB" id="A0A183T1D1"/>
<sequence>MLIFHNVEKFYLADSIATCRTSRDYMHMCTSDCQVLANPGCPNRLIPIKADSRMDSPLSHTSDAALAARMCSRPAANLFQSLLR</sequence>
<gene>
    <name evidence="1" type="ORF">SSLN_LOCUS10279</name>
</gene>
<proteinExistence type="predicted"/>
<protein>
    <submittedName>
        <fullName evidence="1 3">Uncharacterized protein</fullName>
    </submittedName>
</protein>
<dbReference type="EMBL" id="UYSU01035772">
    <property type="protein sequence ID" value="VDL96664.1"/>
    <property type="molecule type" value="Genomic_DNA"/>
</dbReference>
<name>A0A183T1D1_SCHSO</name>
<evidence type="ECO:0000313" key="3">
    <source>
        <dbReference type="WBParaSite" id="SSLN_0001067801-mRNA-1"/>
    </source>
</evidence>
<organism evidence="3">
    <name type="scientific">Schistocephalus solidus</name>
    <name type="common">Tapeworm</name>
    <dbReference type="NCBI Taxonomy" id="70667"/>
    <lineage>
        <taxon>Eukaryota</taxon>
        <taxon>Metazoa</taxon>
        <taxon>Spiralia</taxon>
        <taxon>Lophotrochozoa</taxon>
        <taxon>Platyhelminthes</taxon>
        <taxon>Cestoda</taxon>
        <taxon>Eucestoda</taxon>
        <taxon>Diphyllobothriidea</taxon>
        <taxon>Diphyllobothriidae</taxon>
        <taxon>Schistocephalus</taxon>
    </lineage>
</organism>
<accession>A0A183T1D1</accession>
<reference evidence="3" key="1">
    <citation type="submission" date="2016-06" db="UniProtKB">
        <authorList>
            <consortium name="WormBaseParasite"/>
        </authorList>
    </citation>
    <scope>IDENTIFICATION</scope>
</reference>
<reference evidence="1 2" key="2">
    <citation type="submission" date="2018-11" db="EMBL/GenBank/DDBJ databases">
        <authorList>
            <consortium name="Pathogen Informatics"/>
        </authorList>
    </citation>
    <scope>NUCLEOTIDE SEQUENCE [LARGE SCALE GENOMIC DNA]</scope>
    <source>
        <strain evidence="1 2">NST_G2</strain>
    </source>
</reference>
<evidence type="ECO:0000313" key="1">
    <source>
        <dbReference type="EMBL" id="VDL96664.1"/>
    </source>
</evidence>
<dbReference type="Proteomes" id="UP000275846">
    <property type="component" value="Unassembled WGS sequence"/>
</dbReference>
<dbReference type="WBParaSite" id="SSLN_0001067801-mRNA-1">
    <property type="protein sequence ID" value="SSLN_0001067801-mRNA-1"/>
    <property type="gene ID" value="SSLN_0001067801"/>
</dbReference>
<evidence type="ECO:0000313" key="2">
    <source>
        <dbReference type="Proteomes" id="UP000275846"/>
    </source>
</evidence>